<organism evidence="2 3">
    <name type="scientific">Mycobacterium pseudokansasii</name>
    <dbReference type="NCBI Taxonomy" id="2341080"/>
    <lineage>
        <taxon>Bacteria</taxon>
        <taxon>Bacillati</taxon>
        <taxon>Actinomycetota</taxon>
        <taxon>Actinomycetes</taxon>
        <taxon>Mycobacteriales</taxon>
        <taxon>Mycobacteriaceae</taxon>
        <taxon>Mycobacterium</taxon>
    </lineage>
</organism>
<evidence type="ECO:0000256" key="1">
    <source>
        <dbReference type="SAM" id="MobiDB-lite"/>
    </source>
</evidence>
<sequence length="52" mass="5565">MTGAAHGTQPPVFDNLDAGTTPRCFDKPFSGDREAVKSSLKMLTCNGIVLRL</sequence>
<proteinExistence type="predicted"/>
<evidence type="ECO:0000313" key="3">
    <source>
        <dbReference type="Proteomes" id="UP000268285"/>
    </source>
</evidence>
<gene>
    <name evidence="2" type="ORF">LAUMK142_04689</name>
</gene>
<keyword evidence="3" id="KW-1185">Reference proteome</keyword>
<protein>
    <submittedName>
        <fullName evidence="2">Uncharacterized protein</fullName>
    </submittedName>
</protein>
<dbReference type="EMBL" id="UPHU01000001">
    <property type="protein sequence ID" value="VBA54495.1"/>
    <property type="molecule type" value="Genomic_DNA"/>
</dbReference>
<feature type="region of interest" description="Disordered" evidence="1">
    <location>
        <begin position="1"/>
        <end position="20"/>
    </location>
</feature>
<dbReference type="Proteomes" id="UP000268285">
    <property type="component" value="Unassembled WGS sequence"/>
</dbReference>
<reference evidence="2 3" key="1">
    <citation type="submission" date="2018-09" db="EMBL/GenBank/DDBJ databases">
        <authorList>
            <person name="Tagini F."/>
        </authorList>
    </citation>
    <scope>NUCLEOTIDE SEQUENCE [LARGE SCALE GENOMIC DNA]</scope>
    <source>
        <strain evidence="2 3">MK142</strain>
    </source>
</reference>
<name>A0A498QX85_9MYCO</name>
<dbReference type="AlphaFoldDB" id="A0A498QX85"/>
<accession>A0A498QX85</accession>
<evidence type="ECO:0000313" key="2">
    <source>
        <dbReference type="EMBL" id="VBA54495.1"/>
    </source>
</evidence>